<proteinExistence type="predicted"/>
<evidence type="ECO:0000313" key="2">
    <source>
        <dbReference type="Proteomes" id="UP000494165"/>
    </source>
</evidence>
<comment type="caution">
    <text evidence="1">The sequence shown here is derived from an EMBL/GenBank/DDBJ whole genome shotgun (WGS) entry which is preliminary data.</text>
</comment>
<accession>A0A8S1E0P3</accession>
<protein>
    <submittedName>
        <fullName evidence="1">Uncharacterized protein</fullName>
    </submittedName>
</protein>
<name>A0A8S1E0P3_9INSE</name>
<dbReference type="Proteomes" id="UP000494165">
    <property type="component" value="Unassembled WGS sequence"/>
</dbReference>
<keyword evidence="2" id="KW-1185">Reference proteome</keyword>
<reference evidence="1 2" key="1">
    <citation type="submission" date="2020-04" db="EMBL/GenBank/DDBJ databases">
        <authorList>
            <person name="Alioto T."/>
            <person name="Alioto T."/>
            <person name="Gomez Garrido J."/>
        </authorList>
    </citation>
    <scope>NUCLEOTIDE SEQUENCE [LARGE SCALE GENOMIC DNA]</scope>
</reference>
<dbReference type="EMBL" id="CADEPI010000476">
    <property type="protein sequence ID" value="CAB3386356.1"/>
    <property type="molecule type" value="Genomic_DNA"/>
</dbReference>
<dbReference type="AlphaFoldDB" id="A0A8S1E0P3"/>
<sequence length="94" mass="10834">MHPLPPSYRGGCILTFPQTVFRPLPSSNYTVAPASPQKNPLICERLFCPLATWYRYIPLFRLQWLPPDAATLRFIHLSPQHVFVLFCVFLCSID</sequence>
<evidence type="ECO:0000313" key="1">
    <source>
        <dbReference type="EMBL" id="CAB3386356.1"/>
    </source>
</evidence>
<organism evidence="1 2">
    <name type="scientific">Cloeon dipterum</name>
    <dbReference type="NCBI Taxonomy" id="197152"/>
    <lineage>
        <taxon>Eukaryota</taxon>
        <taxon>Metazoa</taxon>
        <taxon>Ecdysozoa</taxon>
        <taxon>Arthropoda</taxon>
        <taxon>Hexapoda</taxon>
        <taxon>Insecta</taxon>
        <taxon>Pterygota</taxon>
        <taxon>Palaeoptera</taxon>
        <taxon>Ephemeroptera</taxon>
        <taxon>Pisciforma</taxon>
        <taxon>Baetidae</taxon>
        <taxon>Cloeon</taxon>
    </lineage>
</organism>
<gene>
    <name evidence="1" type="ORF">CLODIP_2_CD12884</name>
</gene>